<evidence type="ECO:0000313" key="3">
    <source>
        <dbReference type="EMBL" id="CUC10768.1"/>
    </source>
</evidence>
<evidence type="ECO:0000256" key="2">
    <source>
        <dbReference type="ARBA" id="ARBA00023043"/>
    </source>
</evidence>
<dbReference type="EMBL" id="CDMZ01005672">
    <property type="protein sequence ID" value="CUC10768.1"/>
    <property type="molecule type" value="Genomic_DNA"/>
</dbReference>
<keyword evidence="1" id="KW-0677">Repeat</keyword>
<dbReference type="AlphaFoldDB" id="A0A0K6SAW5"/>
<organism evidence="3">
    <name type="scientific">Chromera velia CCMP2878</name>
    <dbReference type="NCBI Taxonomy" id="1169474"/>
    <lineage>
        <taxon>Eukaryota</taxon>
        <taxon>Sar</taxon>
        <taxon>Alveolata</taxon>
        <taxon>Colpodellida</taxon>
        <taxon>Chromeraceae</taxon>
        <taxon>Chromera</taxon>
    </lineage>
</organism>
<accession>A0A0K6SAW5</accession>
<dbReference type="Gene3D" id="1.25.40.20">
    <property type="entry name" value="Ankyrin repeat-containing domain"/>
    <property type="match status" value="2"/>
</dbReference>
<dbReference type="VEuPathDB" id="CryptoDB:Cvel_11936"/>
<dbReference type="SUPFAM" id="SSF48403">
    <property type="entry name" value="Ankyrin repeat"/>
    <property type="match status" value="1"/>
</dbReference>
<sequence>MKGTASLGVVLGDHSDVRRFVVASGFLGFSEFWRAASVSREFLEKRDDPSTCGLGSILPALASHEEREAVWKLIDDCLKRDNVTPLQQLLKVDKLEGRYPFLLRRAQDKTPQPQACIAFLATRSPTPVYTEPPLFNHPPRVMADDMLDPRPPTAESLRDLLQKKTIDPNAWVEIGITPPDTYPPTDAIRERQAKPLLIYMIEQLQFDCANVLLDFEARVDVCEWRSEWLEFGCDWEDLQEEADDDSDPSRYQRCGTSPLHSIISSLKTILAKIDYEECDEEEETEEGQQVMQKRQTGLSLLKRVTQLMKTSGCLYWAKPEEVTYELDVPTAGETALEAAVRARDTEALPILLEAFYPDGKVGRSVNDLPVLAFERMSGIGSRERHDTAVANTISLLAEAGANVLMPARKNRTAADIGDTPLAIAKILKYPMTASVILKNGGQLQSLTHGTERLSLMGAIKEGNDFFAGALARGGGVSDPVTGVKPVAELAEHTEKGGNPTLISTLQAAFVHGISYATVKALVRNGARCPLTHPPEGPHSLPLSQLSPVLLACSKKRPWFSPSDLVRTLCGEGGADPNIPGKIREGQADLEYPLLHVVGHPLKDLGDEKTAEAVRTLVDFGAEVDVTRPDGHTALSLACSLRKKLTAQCLLERGASVEGVRNQAGRRKVPLIEAIVSEVVLREKKAILSDEYYYEEEEEDSEDEEDENVIESVFVPPSSIPLISMLILEWGADPNAMQVLALDFRPPPPTRVSPLLLASLLCLENKSEIALPLAKMLIAKGARCPVSFPPAEQPVPSPAAAAAAAASDNDDSDSLHPVCRVSPLMVAVQCRDPALIATLCEPGGAGCDPNRLVQGIDPDSEEGKPDALPLVVALTHRRVEFCSEKHTKQSRTHVERQWDVIKQVLLSGADPALLSAHWQSGETFERGAHWGSGSWLADLISFKEAHGPLLLQIIRHVPLEALQEPRVAGHSSWWKGEGREDMWPLGAAVWSGEGVEWPEGALALLNRGVEVSRKNRWVVGEFCNPLESVFLHCTHQSRWEVARKLIENGAELSRQEKNRISKERGIGKKETKSIPADLLSRFWSPQK</sequence>
<dbReference type="SMART" id="SM00248">
    <property type="entry name" value="ANK"/>
    <property type="match status" value="8"/>
</dbReference>
<evidence type="ECO:0000256" key="1">
    <source>
        <dbReference type="ARBA" id="ARBA00022737"/>
    </source>
</evidence>
<name>A0A0K6SAW5_9ALVE</name>
<gene>
    <name evidence="3" type="ORF">Cvel_11936.t2.CR1</name>
</gene>
<dbReference type="PANTHER" id="PTHR24189:SF50">
    <property type="entry name" value="ANKYRIN REPEAT AND SOCS BOX PROTEIN 2"/>
    <property type="match status" value="1"/>
</dbReference>
<dbReference type="InterPro" id="IPR050745">
    <property type="entry name" value="Multifunctional_regulatory"/>
</dbReference>
<keyword evidence="2" id="KW-0040">ANK repeat</keyword>
<dbReference type="PANTHER" id="PTHR24189">
    <property type="entry name" value="MYOTROPHIN"/>
    <property type="match status" value="1"/>
</dbReference>
<reference evidence="3" key="1">
    <citation type="submission" date="2014-11" db="EMBL/GenBank/DDBJ databases">
        <title>Molecular phylogeny of cliff fern family Woodsiaceae with morphological implications.</title>
        <authorList>
            <person name="Shao Y.-Z."/>
            <person name="Wei R."/>
            <person name="Zhang X.-C."/>
        </authorList>
    </citation>
    <scope>NUCLEOTIDE SEQUENCE</scope>
</reference>
<dbReference type="InterPro" id="IPR036770">
    <property type="entry name" value="Ankyrin_rpt-contain_sf"/>
</dbReference>
<dbReference type="InterPro" id="IPR002110">
    <property type="entry name" value="Ankyrin_rpt"/>
</dbReference>
<proteinExistence type="predicted"/>
<dbReference type="PhylomeDB" id="A0A0K6SAW5"/>
<protein>
    <submittedName>
        <fullName evidence="3">Uncharacterized protein</fullName>
    </submittedName>
</protein>